<feature type="non-terminal residue" evidence="1">
    <location>
        <position position="1"/>
    </location>
</feature>
<organism evidence="1 2">
    <name type="scientific">Leucogyrophana mollusca</name>
    <dbReference type="NCBI Taxonomy" id="85980"/>
    <lineage>
        <taxon>Eukaryota</taxon>
        <taxon>Fungi</taxon>
        <taxon>Dikarya</taxon>
        <taxon>Basidiomycota</taxon>
        <taxon>Agaricomycotina</taxon>
        <taxon>Agaricomycetes</taxon>
        <taxon>Agaricomycetidae</taxon>
        <taxon>Boletales</taxon>
        <taxon>Boletales incertae sedis</taxon>
        <taxon>Leucogyrophana</taxon>
    </lineage>
</organism>
<dbReference type="EMBL" id="MU266353">
    <property type="protein sequence ID" value="KAH7928464.1"/>
    <property type="molecule type" value="Genomic_DNA"/>
</dbReference>
<evidence type="ECO:0000313" key="1">
    <source>
        <dbReference type="EMBL" id="KAH7928464.1"/>
    </source>
</evidence>
<proteinExistence type="predicted"/>
<gene>
    <name evidence="1" type="ORF">BV22DRAFT_1004879</name>
</gene>
<keyword evidence="2" id="KW-1185">Reference proteome</keyword>
<accession>A0ACB8BS07</accession>
<protein>
    <submittedName>
        <fullName evidence="1">Uncharacterized protein</fullName>
    </submittedName>
</protein>
<reference evidence="1" key="1">
    <citation type="journal article" date="2021" name="New Phytol.">
        <title>Evolutionary innovations through gain and loss of genes in the ectomycorrhizal Boletales.</title>
        <authorList>
            <person name="Wu G."/>
            <person name="Miyauchi S."/>
            <person name="Morin E."/>
            <person name="Kuo A."/>
            <person name="Drula E."/>
            <person name="Varga T."/>
            <person name="Kohler A."/>
            <person name="Feng B."/>
            <person name="Cao Y."/>
            <person name="Lipzen A."/>
            <person name="Daum C."/>
            <person name="Hundley H."/>
            <person name="Pangilinan J."/>
            <person name="Johnson J."/>
            <person name="Barry K."/>
            <person name="LaButti K."/>
            <person name="Ng V."/>
            <person name="Ahrendt S."/>
            <person name="Min B."/>
            <person name="Choi I.G."/>
            <person name="Park H."/>
            <person name="Plett J.M."/>
            <person name="Magnuson J."/>
            <person name="Spatafora J.W."/>
            <person name="Nagy L.G."/>
            <person name="Henrissat B."/>
            <person name="Grigoriev I.V."/>
            <person name="Yang Z.L."/>
            <person name="Xu J."/>
            <person name="Martin F.M."/>
        </authorList>
    </citation>
    <scope>NUCLEOTIDE SEQUENCE</scope>
    <source>
        <strain evidence="1">KUC20120723A-06</strain>
    </source>
</reference>
<dbReference type="Proteomes" id="UP000790709">
    <property type="component" value="Unassembled WGS sequence"/>
</dbReference>
<name>A0ACB8BS07_9AGAM</name>
<evidence type="ECO:0000313" key="2">
    <source>
        <dbReference type="Proteomes" id="UP000790709"/>
    </source>
</evidence>
<comment type="caution">
    <text evidence="1">The sequence shown here is derived from an EMBL/GenBank/DDBJ whole genome shotgun (WGS) entry which is preliminary data.</text>
</comment>
<sequence>LEFAPPPKEKPLAKVRSPEQPRTKTRTFNVEHLRLHVPPLPSHITAISPSPNSPLDFASPANSTFTQIASPRPSGKISLNRFISGGSKASKADEASFSRWPSTSPTASVVTAKTSRKEEAREEKTRKAEEKKRKKAEAKAKMEQLAEELKERQRRKASTQDRQSVHSGRSNGRGGRRQWDDDRAMYDGLGAL</sequence>